<dbReference type="Pfam" id="PF13411">
    <property type="entry name" value="MerR_1"/>
    <property type="match status" value="1"/>
</dbReference>
<keyword evidence="4" id="KW-1185">Reference proteome</keyword>
<dbReference type="GO" id="GO:0003677">
    <property type="term" value="F:DNA binding"/>
    <property type="evidence" value="ECO:0007669"/>
    <property type="project" value="UniProtKB-KW"/>
</dbReference>
<dbReference type="InterPro" id="IPR000551">
    <property type="entry name" value="MerR-type_HTH_dom"/>
</dbReference>
<dbReference type="SUPFAM" id="SSF46955">
    <property type="entry name" value="Putative DNA-binding domain"/>
    <property type="match status" value="1"/>
</dbReference>
<name>A0A919XJY5_9BACL</name>
<dbReference type="PANTHER" id="PTHR30204:SF90">
    <property type="entry name" value="HTH-TYPE TRANSCRIPTIONAL ACTIVATOR MTA"/>
    <property type="match status" value="1"/>
</dbReference>
<dbReference type="PRINTS" id="PR00040">
    <property type="entry name" value="HTHMERR"/>
</dbReference>
<dbReference type="Gene3D" id="1.10.1660.10">
    <property type="match status" value="1"/>
</dbReference>
<dbReference type="AlphaFoldDB" id="A0A919XJY5"/>
<protein>
    <recommendedName>
        <fullName evidence="2">HTH merR-type domain-containing protein</fullName>
    </recommendedName>
</protein>
<sequence>MIITGPKYWKVGELAQLTGLTVRTLRYYDQIGLYSPSGYSDSGYRLYSESDLSRLQQILALKELGLALDEIKSILSDSGYNPFEVVQLQINRLKENIRIQQKLLKELQNASSLMARDEPLTVEDFTTLLGMMKKSHEKFFAERRTIMENHFDRLGGFLGMDSIERAKREE</sequence>
<evidence type="ECO:0000259" key="2">
    <source>
        <dbReference type="PROSITE" id="PS50937"/>
    </source>
</evidence>
<dbReference type="InterPro" id="IPR009061">
    <property type="entry name" value="DNA-bd_dom_put_sf"/>
</dbReference>
<accession>A0A919XJY5</accession>
<dbReference type="GO" id="GO:0003700">
    <property type="term" value="F:DNA-binding transcription factor activity"/>
    <property type="evidence" value="ECO:0007669"/>
    <property type="project" value="InterPro"/>
</dbReference>
<organism evidence="3 4">
    <name type="scientific">Paenibacillus albilobatus</name>
    <dbReference type="NCBI Taxonomy" id="2716884"/>
    <lineage>
        <taxon>Bacteria</taxon>
        <taxon>Bacillati</taxon>
        <taxon>Bacillota</taxon>
        <taxon>Bacilli</taxon>
        <taxon>Bacillales</taxon>
        <taxon>Paenibacillaceae</taxon>
        <taxon>Paenibacillus</taxon>
    </lineage>
</organism>
<dbReference type="EMBL" id="BORQ01000009">
    <property type="protein sequence ID" value="GIO34307.1"/>
    <property type="molecule type" value="Genomic_DNA"/>
</dbReference>
<reference evidence="3" key="1">
    <citation type="submission" date="2021-03" db="EMBL/GenBank/DDBJ databases">
        <title>Antimicrobial resistance genes in bacteria isolated from Japanese honey, and their potential for conferring macrolide and lincosamide resistance in the American foulbrood pathogen Paenibacillus larvae.</title>
        <authorList>
            <person name="Okamoto M."/>
            <person name="Kumagai M."/>
            <person name="Kanamori H."/>
            <person name="Takamatsu D."/>
        </authorList>
    </citation>
    <scope>NUCLEOTIDE SEQUENCE</scope>
    <source>
        <strain evidence="3">J2TS6</strain>
    </source>
</reference>
<dbReference type="RefSeq" id="WP_160044582.1">
    <property type="nucleotide sequence ID" value="NZ_BORQ01000009.1"/>
</dbReference>
<gene>
    <name evidence="3" type="ORF">J2TS6_54480</name>
</gene>
<evidence type="ECO:0000313" key="3">
    <source>
        <dbReference type="EMBL" id="GIO34307.1"/>
    </source>
</evidence>
<dbReference type="InterPro" id="IPR047057">
    <property type="entry name" value="MerR_fam"/>
</dbReference>
<dbReference type="Proteomes" id="UP000679779">
    <property type="component" value="Unassembled WGS sequence"/>
</dbReference>
<dbReference type="PROSITE" id="PS50937">
    <property type="entry name" value="HTH_MERR_2"/>
    <property type="match status" value="1"/>
</dbReference>
<proteinExistence type="predicted"/>
<evidence type="ECO:0000313" key="4">
    <source>
        <dbReference type="Proteomes" id="UP000679779"/>
    </source>
</evidence>
<evidence type="ECO:0000256" key="1">
    <source>
        <dbReference type="ARBA" id="ARBA00023125"/>
    </source>
</evidence>
<dbReference type="SMART" id="SM00422">
    <property type="entry name" value="HTH_MERR"/>
    <property type="match status" value="1"/>
</dbReference>
<feature type="domain" description="HTH merR-type" evidence="2">
    <location>
        <begin position="8"/>
        <end position="77"/>
    </location>
</feature>
<dbReference type="PANTHER" id="PTHR30204">
    <property type="entry name" value="REDOX-CYCLING DRUG-SENSING TRANSCRIPTIONAL ACTIVATOR SOXR"/>
    <property type="match status" value="1"/>
</dbReference>
<keyword evidence="1" id="KW-0238">DNA-binding</keyword>
<comment type="caution">
    <text evidence="3">The sequence shown here is derived from an EMBL/GenBank/DDBJ whole genome shotgun (WGS) entry which is preliminary data.</text>
</comment>